<proteinExistence type="predicted"/>
<dbReference type="EMBL" id="CP041186">
    <property type="protein sequence ID" value="QDG52565.1"/>
    <property type="molecule type" value="Genomic_DNA"/>
</dbReference>
<dbReference type="GO" id="GO:0005737">
    <property type="term" value="C:cytoplasm"/>
    <property type="evidence" value="ECO:0007669"/>
    <property type="project" value="TreeGrafter"/>
</dbReference>
<dbReference type="CDD" id="cd19088">
    <property type="entry name" value="AKR_AKR13B1"/>
    <property type="match status" value="1"/>
</dbReference>
<dbReference type="RefSeq" id="WP_141199032.1">
    <property type="nucleotide sequence ID" value="NZ_CP041186.1"/>
</dbReference>
<gene>
    <name evidence="3" type="ORF">FIV42_18035</name>
</gene>
<dbReference type="PRINTS" id="PR00069">
    <property type="entry name" value="ALDKETRDTASE"/>
</dbReference>
<dbReference type="PANTHER" id="PTHR43625">
    <property type="entry name" value="AFLATOXIN B1 ALDEHYDE REDUCTASE"/>
    <property type="match status" value="1"/>
</dbReference>
<accession>A0A4Y6PXT9</accession>
<dbReference type="AlphaFoldDB" id="A0A4Y6PXT9"/>
<feature type="domain" description="NADP-dependent oxidoreductase" evidence="2">
    <location>
        <begin position="18"/>
        <end position="279"/>
    </location>
</feature>
<dbReference type="InterPro" id="IPR018170">
    <property type="entry name" value="Aldo/ket_reductase_CS"/>
</dbReference>
<dbReference type="InterPro" id="IPR036812">
    <property type="entry name" value="NAD(P)_OxRdtase_dom_sf"/>
</dbReference>
<evidence type="ECO:0000313" key="4">
    <source>
        <dbReference type="Proteomes" id="UP000315995"/>
    </source>
</evidence>
<keyword evidence="4" id="KW-1185">Reference proteome</keyword>
<accession>A0A5B8Y9K3</accession>
<dbReference type="PANTHER" id="PTHR43625:SF40">
    <property type="entry name" value="ALDO-KETO REDUCTASE YAKC [NADP(+)]"/>
    <property type="match status" value="1"/>
</dbReference>
<dbReference type="InterPro" id="IPR023210">
    <property type="entry name" value="NADP_OxRdtase_dom"/>
</dbReference>
<dbReference type="GO" id="GO:0016491">
    <property type="term" value="F:oxidoreductase activity"/>
    <property type="evidence" value="ECO:0007669"/>
    <property type="project" value="UniProtKB-KW"/>
</dbReference>
<dbReference type="InterPro" id="IPR050791">
    <property type="entry name" value="Aldo-Keto_reductase"/>
</dbReference>
<name>A0A4Y6PXT9_PERCE</name>
<dbReference type="OrthoDB" id="5523216at2"/>
<dbReference type="Proteomes" id="UP000315995">
    <property type="component" value="Chromosome"/>
</dbReference>
<dbReference type="SUPFAM" id="SSF51430">
    <property type="entry name" value="NAD(P)-linked oxidoreductase"/>
    <property type="match status" value="1"/>
</dbReference>
<dbReference type="Gene3D" id="3.20.20.100">
    <property type="entry name" value="NADP-dependent oxidoreductase domain"/>
    <property type="match status" value="1"/>
</dbReference>
<dbReference type="Pfam" id="PF00248">
    <property type="entry name" value="Aldo_ket_red"/>
    <property type="match status" value="1"/>
</dbReference>
<evidence type="ECO:0000256" key="1">
    <source>
        <dbReference type="ARBA" id="ARBA00023002"/>
    </source>
</evidence>
<dbReference type="InterPro" id="IPR020471">
    <property type="entry name" value="AKR"/>
</dbReference>
<keyword evidence="1" id="KW-0560">Oxidoreductase</keyword>
<evidence type="ECO:0000313" key="3">
    <source>
        <dbReference type="EMBL" id="QDG52565.1"/>
    </source>
</evidence>
<reference evidence="3 4" key="1">
    <citation type="submission" date="2019-06" db="EMBL/GenBank/DDBJ databases">
        <title>Persicimonas caeni gen. nov., sp. nov., a predatory bacterium isolated from solar saltern.</title>
        <authorList>
            <person name="Wang S."/>
        </authorList>
    </citation>
    <scope>NUCLEOTIDE SEQUENCE [LARGE SCALE GENOMIC DNA]</scope>
    <source>
        <strain evidence="3 4">YN101</strain>
    </source>
</reference>
<dbReference type="PROSITE" id="PS00062">
    <property type="entry name" value="ALDOKETO_REDUCTASE_2"/>
    <property type="match status" value="1"/>
</dbReference>
<evidence type="ECO:0000259" key="2">
    <source>
        <dbReference type="Pfam" id="PF00248"/>
    </source>
</evidence>
<organism evidence="3 4">
    <name type="scientific">Persicimonas caeni</name>
    <dbReference type="NCBI Taxonomy" id="2292766"/>
    <lineage>
        <taxon>Bacteria</taxon>
        <taxon>Deltaproteobacteria</taxon>
        <taxon>Bradymonadales</taxon>
        <taxon>Bradymonadaceae</taxon>
        <taxon>Persicimonas</taxon>
    </lineage>
</organism>
<protein>
    <submittedName>
        <fullName evidence="3">Aldo/keto reductase</fullName>
    </submittedName>
</protein>
<sequence length="281" mass="31781">MKMANDTFDIGGDMTVHRLGFGAMRITGEGIWGWPDDREQAKKLLERVVELGIDFIDTADSYGPEVSEYLLCEALKPYENVHIATKGGLTRLGPREWPRDGRPEHLERAINNSLRRLEVDQIDLYQLHAPDPDVPLEDSLGALKEAQEAGKIRHIGVSNFSVDQIEQAREMVEVVTVQNRYNLGDREHDPVVDYCTEHDIGFIPWYPLNTGELAEDERLEDIAKNYDAKPSQIALAWLLKRSPVMLPIPGTSSIEHLEENTAARDIDLSDEDFETLSQMSD</sequence>